<organism evidence="6 10">
    <name type="scientific">Nicrophorus vespilloides</name>
    <name type="common">Boreal carrion beetle</name>
    <dbReference type="NCBI Taxonomy" id="110193"/>
    <lineage>
        <taxon>Eukaryota</taxon>
        <taxon>Metazoa</taxon>
        <taxon>Ecdysozoa</taxon>
        <taxon>Arthropoda</taxon>
        <taxon>Hexapoda</taxon>
        <taxon>Insecta</taxon>
        <taxon>Pterygota</taxon>
        <taxon>Neoptera</taxon>
        <taxon>Endopterygota</taxon>
        <taxon>Coleoptera</taxon>
        <taxon>Polyphaga</taxon>
        <taxon>Staphyliniformia</taxon>
        <taxon>Silphidae</taxon>
        <taxon>Nicrophorinae</taxon>
        <taxon>Nicrophorus</taxon>
    </lineage>
</organism>
<keyword evidence="5" id="KW-0968">Cytoplasmic vesicle</keyword>
<proteinExistence type="predicted"/>
<dbReference type="PANTHER" id="PTHR13364:SF6">
    <property type="entry name" value="SPERMATOGENESIS-DEFECTIVE PROTEIN 39 HOMOLOG"/>
    <property type="match status" value="1"/>
</dbReference>
<keyword evidence="6" id="KW-1185">Reference proteome</keyword>
<comment type="subcellular location">
    <subcellularLocation>
        <location evidence="2">Cytoplasmic vesicle</location>
    </subcellularLocation>
    <subcellularLocation>
        <location evidence="1">Early endosome</location>
    </subcellularLocation>
    <subcellularLocation>
        <location evidence="3">Late endosome</location>
    </subcellularLocation>
</comment>
<dbReference type="RefSeq" id="XP_017779550.1">
    <property type="nucleotide sequence ID" value="XM_017924061.1"/>
</dbReference>
<dbReference type="RefSeq" id="XP_017779548.1">
    <property type="nucleotide sequence ID" value="XM_017924059.1"/>
</dbReference>
<evidence type="ECO:0000313" key="6">
    <source>
        <dbReference type="Proteomes" id="UP000695000"/>
    </source>
</evidence>
<evidence type="ECO:0000256" key="3">
    <source>
        <dbReference type="ARBA" id="ARBA00004603"/>
    </source>
</evidence>
<protein>
    <submittedName>
        <fullName evidence="7 8">Uncharacterized protein LOC108564874 isoform X1</fullName>
    </submittedName>
</protein>
<evidence type="ECO:0000256" key="4">
    <source>
        <dbReference type="ARBA" id="ARBA00022753"/>
    </source>
</evidence>
<evidence type="ECO:0000313" key="10">
    <source>
        <dbReference type="RefSeq" id="XP_017779550.1"/>
    </source>
</evidence>
<name>A0ABM1MYA0_NICVS</name>
<evidence type="ECO:0000313" key="9">
    <source>
        <dbReference type="RefSeq" id="XP_017779549.1"/>
    </source>
</evidence>
<gene>
    <name evidence="7 8 9 10" type="primary">LOC108564874</name>
</gene>
<dbReference type="RefSeq" id="XP_017779547.1">
    <property type="nucleotide sequence ID" value="XM_017924058.1"/>
</dbReference>
<sequence length="220" mass="25397">MSSEDYWNASAGTSFQFDDDPILSEDKLHNDVIFQPKLHRAVLPIEELLSTDNLDIVLDDLQFAKETPKINESALNKMLHKWVVVLADHRSSTQKLKLLDEAIASNDGDTILNVVLFLSASLDDQLFLRLITTREVALQLYTGYLFAQRNTSKLESLYMLGYINFSPLRLMSLYMDEIFPVDIKLKRAIKFQKLFKLFMTRDFEKLLLDNYILNLSTTAH</sequence>
<evidence type="ECO:0000256" key="1">
    <source>
        <dbReference type="ARBA" id="ARBA00004412"/>
    </source>
</evidence>
<dbReference type="PANTHER" id="PTHR13364">
    <property type="entry name" value="DEFECTIVE SPERMATOGENESIS PROTEIN 39"/>
    <property type="match status" value="1"/>
</dbReference>
<dbReference type="RefSeq" id="XP_017779549.1">
    <property type="nucleotide sequence ID" value="XM_017924060.1"/>
</dbReference>
<evidence type="ECO:0000313" key="7">
    <source>
        <dbReference type="RefSeq" id="XP_017779547.1"/>
    </source>
</evidence>
<dbReference type="GeneID" id="108564874"/>
<evidence type="ECO:0000313" key="8">
    <source>
        <dbReference type="RefSeq" id="XP_017779548.1"/>
    </source>
</evidence>
<dbReference type="InterPro" id="IPR040057">
    <property type="entry name" value="Spe-39"/>
</dbReference>
<accession>A0ABM1MYA0</accession>
<keyword evidence="4" id="KW-0967">Endosome</keyword>
<evidence type="ECO:0000256" key="5">
    <source>
        <dbReference type="ARBA" id="ARBA00023329"/>
    </source>
</evidence>
<reference evidence="7 8" key="1">
    <citation type="submission" date="2025-05" db="UniProtKB">
        <authorList>
            <consortium name="RefSeq"/>
        </authorList>
    </citation>
    <scope>IDENTIFICATION</scope>
    <source>
        <tissue evidence="7 8">Whole Larva</tissue>
    </source>
</reference>
<dbReference type="Proteomes" id="UP000695000">
    <property type="component" value="Unplaced"/>
</dbReference>
<evidence type="ECO:0000256" key="2">
    <source>
        <dbReference type="ARBA" id="ARBA00004541"/>
    </source>
</evidence>